<keyword evidence="6" id="KW-0812">Transmembrane</keyword>
<dbReference type="PROSITE" id="PS00198">
    <property type="entry name" value="4FE4S_FER_1"/>
    <property type="match status" value="2"/>
</dbReference>
<evidence type="ECO:0000259" key="7">
    <source>
        <dbReference type="PROSITE" id="PS51002"/>
    </source>
</evidence>
<feature type="domain" description="Cytochrome b/b6 N-terminal region profile" evidence="7">
    <location>
        <begin position="1"/>
        <end position="214"/>
    </location>
</feature>
<evidence type="ECO:0000256" key="6">
    <source>
        <dbReference type="SAM" id="Phobius"/>
    </source>
</evidence>
<dbReference type="SUPFAM" id="SSF81342">
    <property type="entry name" value="Transmembrane di-heme cytochromes"/>
    <property type="match status" value="1"/>
</dbReference>
<dbReference type="GO" id="GO:0046872">
    <property type="term" value="F:metal ion binding"/>
    <property type="evidence" value="ECO:0007669"/>
    <property type="project" value="UniProtKB-KW"/>
</dbReference>
<keyword evidence="3" id="KW-0560">Oxidoreductase</keyword>
<feature type="transmembrane region" description="Helical" evidence="6">
    <location>
        <begin position="74"/>
        <end position="100"/>
    </location>
</feature>
<evidence type="ECO:0000313" key="10">
    <source>
        <dbReference type="Proteomes" id="UP000654401"/>
    </source>
</evidence>
<dbReference type="GO" id="GO:0009055">
    <property type="term" value="F:electron transfer activity"/>
    <property type="evidence" value="ECO:0007669"/>
    <property type="project" value="InterPro"/>
</dbReference>
<dbReference type="InterPro" id="IPR005797">
    <property type="entry name" value="Cyt_b/b6_N"/>
</dbReference>
<keyword evidence="2" id="KW-0479">Metal-binding</keyword>
<dbReference type="Gene3D" id="1.20.810.10">
    <property type="entry name" value="Cytochrome Bc1 Complex, Chain C"/>
    <property type="match status" value="1"/>
</dbReference>
<sequence>MTNRIQKIREYTVSTMEGWFNMFFTKELNPMYHLGALTVYLFWIVLVSGIYVFVLYESSIFGAWSSLEYMSNELWWSAGIMRSLHRYASDAAIITIILHLTREFVLDRFRSFRWFSWFSGVPLLWMTALLGISGYWMVWDTMAQYVAIASSEMMDWLPIFTEPMARNFLTNDDMNDRFFTLIAFIHVIGLPIFLLFGIWIHLLRISRSVINPPRGLAIGTLVALVALSLYKPAVSHEQANLDTVPTDINLDWFYLNIYPLADNWPMWAVWSLVWAVSALLIILPWFPKKKQPPVAEIFPEECNGCGQCVDDCPYSAITMEPRTDDLPYDEVAVVHDSYCASCGICAGSCPSSTPFRKMDPLVTGIDMPHESVNMLREECNSKLEELDGDTSIIIFGCDHAAELERYKGGDTAVVTLPCTGMLPASFIDYAFRRGNVDGVFITGCLENNCHYRLGNHWLDGRIHKDRKPALRSRVDRNRIRIFRAESPDQKKLDSQINEFRDYLQSYSGEQDGEDGSGEETKQ</sequence>
<dbReference type="Pfam" id="PF02662">
    <property type="entry name" value="FlpD"/>
    <property type="match status" value="1"/>
</dbReference>
<feature type="domain" description="4Fe-4S ferredoxin-type" evidence="8">
    <location>
        <begin position="330"/>
        <end position="359"/>
    </location>
</feature>
<evidence type="ECO:0000313" key="9">
    <source>
        <dbReference type="EMBL" id="MBC8519479.1"/>
    </source>
</evidence>
<protein>
    <submittedName>
        <fullName evidence="9">Hydrogenase iron-sulfur subunit</fullName>
    </submittedName>
</protein>
<keyword evidence="4" id="KW-0408">Iron</keyword>
<dbReference type="GO" id="GO:0016020">
    <property type="term" value="C:membrane"/>
    <property type="evidence" value="ECO:0007669"/>
    <property type="project" value="InterPro"/>
</dbReference>
<dbReference type="Pfam" id="PF00033">
    <property type="entry name" value="Cytochrome_B"/>
    <property type="match status" value="1"/>
</dbReference>
<dbReference type="GO" id="GO:0016491">
    <property type="term" value="F:oxidoreductase activity"/>
    <property type="evidence" value="ECO:0007669"/>
    <property type="project" value="UniProtKB-KW"/>
</dbReference>
<dbReference type="Proteomes" id="UP000654401">
    <property type="component" value="Unassembled WGS sequence"/>
</dbReference>
<comment type="caution">
    <text evidence="9">The sequence shown here is derived from an EMBL/GenBank/DDBJ whole genome shotgun (WGS) entry which is preliminary data.</text>
</comment>
<proteinExistence type="predicted"/>
<evidence type="ECO:0000259" key="8">
    <source>
        <dbReference type="PROSITE" id="PS51379"/>
    </source>
</evidence>
<feature type="transmembrane region" description="Helical" evidence="6">
    <location>
        <begin position="178"/>
        <end position="203"/>
    </location>
</feature>
<dbReference type="Pfam" id="PF12838">
    <property type="entry name" value="Fer4_7"/>
    <property type="match status" value="1"/>
</dbReference>
<gene>
    <name evidence="9" type="ORF">H8D24_03605</name>
</gene>
<feature type="transmembrane region" description="Helical" evidence="6">
    <location>
        <begin position="264"/>
        <end position="286"/>
    </location>
</feature>
<keyword evidence="5" id="KW-0411">Iron-sulfur</keyword>
<dbReference type="Gene3D" id="3.30.70.20">
    <property type="match status" value="1"/>
</dbReference>
<evidence type="ECO:0000256" key="3">
    <source>
        <dbReference type="ARBA" id="ARBA00023002"/>
    </source>
</evidence>
<dbReference type="AlphaFoldDB" id="A0A8J6TN54"/>
<reference evidence="9 10" key="1">
    <citation type="submission" date="2020-08" db="EMBL/GenBank/DDBJ databases">
        <title>Bridging the membrane lipid divide: bacteria of the FCB group superphylum have the potential to synthesize archaeal ether lipids.</title>
        <authorList>
            <person name="Villanueva L."/>
            <person name="Von Meijenfeldt F.A.B."/>
            <person name="Westbye A.B."/>
            <person name="Yadav S."/>
            <person name="Hopmans E.C."/>
            <person name="Dutilh B.E."/>
            <person name="Sinninghe Damste J.S."/>
        </authorList>
    </citation>
    <scope>NUCLEOTIDE SEQUENCE [LARGE SCALE GENOMIC DNA]</scope>
    <source>
        <strain evidence="9">NIOZ-UU100</strain>
    </source>
</reference>
<dbReference type="InterPro" id="IPR017900">
    <property type="entry name" value="4Fe4S_Fe_S_CS"/>
</dbReference>
<organism evidence="9 10">
    <name type="scientific">Candidatus Thiopontia autotrophica</name>
    <dbReference type="NCBI Taxonomy" id="2841688"/>
    <lineage>
        <taxon>Bacteria</taxon>
        <taxon>Pseudomonadati</taxon>
        <taxon>Pseudomonadota</taxon>
        <taxon>Gammaproteobacteria</taxon>
        <taxon>Candidatus Thiopontia</taxon>
    </lineage>
</organism>
<name>A0A8J6TN54_9GAMM</name>
<dbReference type="GO" id="GO:0022904">
    <property type="term" value="P:respiratory electron transport chain"/>
    <property type="evidence" value="ECO:0007669"/>
    <property type="project" value="InterPro"/>
</dbReference>
<dbReference type="InterPro" id="IPR017896">
    <property type="entry name" value="4Fe4S_Fe-S-bd"/>
</dbReference>
<feature type="domain" description="4Fe-4S ferredoxin-type" evidence="8">
    <location>
        <begin position="293"/>
        <end position="322"/>
    </location>
</feature>
<evidence type="ECO:0000256" key="4">
    <source>
        <dbReference type="ARBA" id="ARBA00023004"/>
    </source>
</evidence>
<keyword evidence="6" id="KW-1133">Transmembrane helix</keyword>
<dbReference type="InterPro" id="IPR003813">
    <property type="entry name" value="MvhD/FlpD"/>
</dbReference>
<dbReference type="EMBL" id="JACNFK010000024">
    <property type="protein sequence ID" value="MBC8519479.1"/>
    <property type="molecule type" value="Genomic_DNA"/>
</dbReference>
<comment type="subunit">
    <text evidence="1">The main subunits of complex b-c1 are: cytochrome b, cytochrome c1 and the Rieske protein.</text>
</comment>
<dbReference type="SUPFAM" id="SSF54862">
    <property type="entry name" value="4Fe-4S ferredoxins"/>
    <property type="match status" value="1"/>
</dbReference>
<dbReference type="PROSITE" id="PS51002">
    <property type="entry name" value="CYTB_NTER"/>
    <property type="match status" value="1"/>
</dbReference>
<dbReference type="PROSITE" id="PS51379">
    <property type="entry name" value="4FE4S_FER_2"/>
    <property type="match status" value="2"/>
</dbReference>
<feature type="transmembrane region" description="Helical" evidence="6">
    <location>
        <begin position="31"/>
        <end position="54"/>
    </location>
</feature>
<feature type="transmembrane region" description="Helical" evidence="6">
    <location>
        <begin position="215"/>
        <end position="233"/>
    </location>
</feature>
<keyword evidence="6" id="KW-0472">Membrane</keyword>
<dbReference type="InterPro" id="IPR016174">
    <property type="entry name" value="Di-haem_cyt_TM"/>
</dbReference>
<evidence type="ECO:0000256" key="2">
    <source>
        <dbReference type="ARBA" id="ARBA00022723"/>
    </source>
</evidence>
<dbReference type="GO" id="GO:0051536">
    <property type="term" value="F:iron-sulfur cluster binding"/>
    <property type="evidence" value="ECO:0007669"/>
    <property type="project" value="UniProtKB-KW"/>
</dbReference>
<feature type="transmembrane region" description="Helical" evidence="6">
    <location>
        <begin position="112"/>
        <end position="136"/>
    </location>
</feature>
<accession>A0A8J6TN54</accession>
<evidence type="ECO:0000256" key="1">
    <source>
        <dbReference type="ARBA" id="ARBA00011649"/>
    </source>
</evidence>
<dbReference type="PANTHER" id="PTHR19271:SF16">
    <property type="entry name" value="CYTOCHROME B"/>
    <property type="match status" value="1"/>
</dbReference>
<dbReference type="InterPro" id="IPR027387">
    <property type="entry name" value="Cytb/b6-like_sf"/>
</dbReference>
<dbReference type="PANTHER" id="PTHR19271">
    <property type="entry name" value="CYTOCHROME B"/>
    <property type="match status" value="1"/>
</dbReference>
<evidence type="ECO:0000256" key="5">
    <source>
        <dbReference type="ARBA" id="ARBA00023014"/>
    </source>
</evidence>